<dbReference type="Pfam" id="PF05138">
    <property type="entry name" value="PaaA_PaaC"/>
    <property type="match status" value="1"/>
</dbReference>
<dbReference type="InterPro" id="IPR012347">
    <property type="entry name" value="Ferritin-like"/>
</dbReference>
<dbReference type="PANTHER" id="PTHR30458">
    <property type="entry name" value="PHENYLACETIC ACID DEGRADATION PROTEIN PAA"/>
    <property type="match status" value="1"/>
</dbReference>
<sequence>MVEQAPAAPAAPPAPGAHKSLKEGGTVVPVREVLWGNDAGVRKFETAEEIPPEMRDLIMRLLVVQADTEFASIQQHRPWLDSAPTLEDRWIQARIVADEARHGLQACRILRDFGAEGQSRIDGLLRTQEGHHKLDAFNIPFDSWADVGAFTCLVDRVGVYQLRAFQECAYGPLARAMPLMLSEEQLHLNFGYNVLRRMVREGPAYCGNREEAQAAVDKWYPRSLDMFGHSHSRTSEMAIAWGIKRWTNEEARNRFIAEINPLLEGIGLNAPDPEWHRRIL</sequence>
<reference evidence="2" key="1">
    <citation type="submission" date="2013-08" db="EMBL/GenBank/DDBJ databases">
        <authorList>
            <person name="Mendez C."/>
            <person name="Richter M."/>
            <person name="Ferrer M."/>
            <person name="Sanchez J."/>
        </authorList>
    </citation>
    <scope>NUCLEOTIDE SEQUENCE</scope>
</reference>
<reference evidence="2" key="2">
    <citation type="journal article" date="2014" name="ISME J.">
        <title>Microbial stratification in low pH oxic and suboxic macroscopic growths along an acid mine drainage.</title>
        <authorList>
            <person name="Mendez-Garcia C."/>
            <person name="Mesa V."/>
            <person name="Sprenger R.R."/>
            <person name="Richter M."/>
            <person name="Diez M.S."/>
            <person name="Solano J."/>
            <person name="Bargiela R."/>
            <person name="Golyshina O.V."/>
            <person name="Manteca A."/>
            <person name="Ramos J.L."/>
            <person name="Gallego J.R."/>
            <person name="Llorente I."/>
            <person name="Martins Dos Santos V.A."/>
            <person name="Jensen O.N."/>
            <person name="Pelaez A.I."/>
            <person name="Sanchez J."/>
            <person name="Ferrer M."/>
        </authorList>
    </citation>
    <scope>NUCLEOTIDE SEQUENCE</scope>
</reference>
<dbReference type="AlphaFoldDB" id="T1CXH7"/>
<evidence type="ECO:0000256" key="1">
    <source>
        <dbReference type="SAM" id="MobiDB-lite"/>
    </source>
</evidence>
<gene>
    <name evidence="2" type="ORF">B1B_02457</name>
</gene>
<dbReference type="GO" id="GO:0005829">
    <property type="term" value="C:cytosol"/>
    <property type="evidence" value="ECO:0007669"/>
    <property type="project" value="TreeGrafter"/>
</dbReference>
<dbReference type="InterPro" id="IPR052703">
    <property type="entry name" value="Aromatic_CoA_ox/epox"/>
</dbReference>
<comment type="caution">
    <text evidence="2">The sequence shown here is derived from an EMBL/GenBank/DDBJ whole genome shotgun (WGS) entry which is preliminary data.</text>
</comment>
<accession>T1CXH7</accession>
<organism evidence="2">
    <name type="scientific">mine drainage metagenome</name>
    <dbReference type="NCBI Taxonomy" id="410659"/>
    <lineage>
        <taxon>unclassified sequences</taxon>
        <taxon>metagenomes</taxon>
        <taxon>ecological metagenomes</taxon>
    </lineage>
</organism>
<proteinExistence type="predicted"/>
<dbReference type="SUPFAM" id="SSF47240">
    <property type="entry name" value="Ferritin-like"/>
    <property type="match status" value="1"/>
</dbReference>
<name>T1CXH7_9ZZZZ</name>
<dbReference type="Gene3D" id="1.20.1260.10">
    <property type="match status" value="1"/>
</dbReference>
<evidence type="ECO:0000313" key="2">
    <source>
        <dbReference type="EMBL" id="EQD74815.1"/>
    </source>
</evidence>
<dbReference type="InterPro" id="IPR007814">
    <property type="entry name" value="PaaA_PaaC"/>
</dbReference>
<protein>
    <submittedName>
        <fullName evidence="2">Phenylacetate-CoA oxygenase subunit PaaA</fullName>
    </submittedName>
</protein>
<feature type="region of interest" description="Disordered" evidence="1">
    <location>
        <begin position="1"/>
        <end position="23"/>
    </location>
</feature>
<dbReference type="PANTHER" id="PTHR30458:SF0">
    <property type="entry name" value="1,2-PHENYLACETYL-COA EPOXIDASE, SUBUNIT C"/>
    <property type="match status" value="1"/>
</dbReference>
<dbReference type="EMBL" id="AUZY01001459">
    <property type="protein sequence ID" value="EQD74815.1"/>
    <property type="molecule type" value="Genomic_DNA"/>
</dbReference>
<dbReference type="GO" id="GO:0010124">
    <property type="term" value="P:phenylacetate catabolic process"/>
    <property type="evidence" value="ECO:0007669"/>
    <property type="project" value="InterPro"/>
</dbReference>
<dbReference type="InterPro" id="IPR009078">
    <property type="entry name" value="Ferritin-like_SF"/>
</dbReference>